<comment type="subcellular location">
    <subcellularLocation>
        <location evidence="1">Cell inner membrane</location>
        <topology evidence="1">Multi-pass membrane protein</topology>
    </subcellularLocation>
</comment>
<evidence type="ECO:0000313" key="16">
    <source>
        <dbReference type="Proteomes" id="UP000076825"/>
    </source>
</evidence>
<organism evidence="15 16">
    <name type="scientific">Bordetella trematum</name>
    <dbReference type="NCBI Taxonomy" id="123899"/>
    <lineage>
        <taxon>Bacteria</taxon>
        <taxon>Pseudomonadati</taxon>
        <taxon>Pseudomonadota</taxon>
        <taxon>Betaproteobacteria</taxon>
        <taxon>Burkholderiales</taxon>
        <taxon>Alcaligenaceae</taxon>
        <taxon>Bordetella</taxon>
    </lineage>
</organism>
<keyword evidence="9 11" id="KW-0807">Transducer</keyword>
<dbReference type="eggNOG" id="COG0840">
    <property type="taxonomic scope" value="Bacteria"/>
</dbReference>
<dbReference type="InterPro" id="IPR004090">
    <property type="entry name" value="Chemotax_Me-accpt_rcpt"/>
</dbReference>
<dbReference type="GeneID" id="56589583"/>
<dbReference type="GO" id="GO:0006935">
    <property type="term" value="P:chemotaxis"/>
    <property type="evidence" value="ECO:0007669"/>
    <property type="project" value="UniProtKB-KW"/>
</dbReference>
<comment type="similarity">
    <text evidence="10">Belongs to the methyl-accepting chemotaxis (MCP) protein family.</text>
</comment>
<dbReference type="KEGG" id="btrm:SAMEA390648703175"/>
<dbReference type="InterPro" id="IPR003122">
    <property type="entry name" value="Tar_rcpt_lig-bd"/>
</dbReference>
<evidence type="ECO:0000313" key="15">
    <source>
        <dbReference type="EMBL" id="SAI72396.1"/>
    </source>
</evidence>
<dbReference type="STRING" id="123899.SAMEA3906487_03175"/>
<feature type="domain" description="Methyl-accepting transducer" evidence="13">
    <location>
        <begin position="270"/>
        <end position="499"/>
    </location>
</feature>
<dbReference type="GO" id="GO:0007165">
    <property type="term" value="P:signal transduction"/>
    <property type="evidence" value="ECO:0007669"/>
    <property type="project" value="UniProtKB-KW"/>
</dbReference>
<evidence type="ECO:0000256" key="5">
    <source>
        <dbReference type="ARBA" id="ARBA00022519"/>
    </source>
</evidence>
<evidence type="ECO:0000256" key="6">
    <source>
        <dbReference type="ARBA" id="ARBA00022692"/>
    </source>
</evidence>
<dbReference type="GO" id="GO:0005886">
    <property type="term" value="C:plasma membrane"/>
    <property type="evidence" value="ECO:0007669"/>
    <property type="project" value="UniProtKB-SubCell"/>
</dbReference>
<feature type="domain" description="HAMP" evidence="14">
    <location>
        <begin position="213"/>
        <end position="265"/>
    </location>
</feature>
<dbReference type="PRINTS" id="PR00260">
    <property type="entry name" value="CHEMTRNSDUCR"/>
</dbReference>
<gene>
    <name evidence="15" type="primary">trg_1</name>
    <name evidence="15" type="ORF">SAMEA3906487_03175</name>
</gene>
<dbReference type="RefSeq" id="WP_063492240.1">
    <property type="nucleotide sequence ID" value="NZ_CP016340.1"/>
</dbReference>
<keyword evidence="7 12" id="KW-1133">Transmembrane helix</keyword>
<name>A0A157KHN1_9BORD</name>
<dbReference type="OrthoDB" id="9806477at2"/>
<accession>A0A157KHN1</accession>
<dbReference type="SMART" id="SM00283">
    <property type="entry name" value="MA"/>
    <property type="match status" value="1"/>
</dbReference>
<protein>
    <submittedName>
        <fullName evidence="15">Methyl-accepting chemotaxis protein</fullName>
    </submittedName>
</protein>
<dbReference type="EMBL" id="LT546645">
    <property type="protein sequence ID" value="SAI72396.1"/>
    <property type="molecule type" value="Genomic_DNA"/>
</dbReference>
<dbReference type="PROSITE" id="PS50111">
    <property type="entry name" value="CHEMOTAXIS_TRANSDUC_2"/>
    <property type="match status" value="1"/>
</dbReference>
<evidence type="ECO:0000259" key="14">
    <source>
        <dbReference type="PROSITE" id="PS50885"/>
    </source>
</evidence>
<dbReference type="GO" id="GO:0004888">
    <property type="term" value="F:transmembrane signaling receptor activity"/>
    <property type="evidence" value="ECO:0007669"/>
    <property type="project" value="InterPro"/>
</dbReference>
<keyword evidence="16" id="KW-1185">Reference proteome</keyword>
<dbReference type="Pfam" id="PF00015">
    <property type="entry name" value="MCPsignal"/>
    <property type="match status" value="1"/>
</dbReference>
<dbReference type="FunFam" id="1.10.287.950:FF:000001">
    <property type="entry name" value="Methyl-accepting chemotaxis sensory transducer"/>
    <property type="match status" value="1"/>
</dbReference>
<dbReference type="SMART" id="SM00304">
    <property type="entry name" value="HAMP"/>
    <property type="match status" value="1"/>
</dbReference>
<dbReference type="Proteomes" id="UP000076825">
    <property type="component" value="Chromosome 1"/>
</dbReference>
<dbReference type="CDD" id="cd06225">
    <property type="entry name" value="HAMP"/>
    <property type="match status" value="1"/>
</dbReference>
<dbReference type="Gene3D" id="1.10.287.950">
    <property type="entry name" value="Methyl-accepting chemotaxis protein"/>
    <property type="match status" value="1"/>
</dbReference>
<evidence type="ECO:0000256" key="2">
    <source>
        <dbReference type="ARBA" id="ARBA00022475"/>
    </source>
</evidence>
<dbReference type="SUPFAM" id="SSF58104">
    <property type="entry name" value="Methyl-accepting chemotaxis protein (MCP) signaling domain"/>
    <property type="match status" value="1"/>
</dbReference>
<evidence type="ECO:0000256" key="1">
    <source>
        <dbReference type="ARBA" id="ARBA00004429"/>
    </source>
</evidence>
<evidence type="ECO:0000259" key="13">
    <source>
        <dbReference type="PROSITE" id="PS50111"/>
    </source>
</evidence>
<evidence type="ECO:0000256" key="4">
    <source>
        <dbReference type="ARBA" id="ARBA00022500"/>
    </source>
</evidence>
<sequence length="548" mass="56994">MTGNLRVATALTATMAVFVLLFALGAAAGLGALNINRAHIEALGRGDIERANALSDTTARLFQARAQLTDAKTLMEGGLEEGRDEALQRAGRLLELAAESQARLAANPDEAGSGYGQVLQAYEGLALQALAPLAAAIQGWNGIQANQLVERVLPAATDAYVAAAEGYQAYARAQGQQRLAQAARVMDFMTWGALAMLLLVALLALLIRQGFRRTVLRPLGAAGQHFGRIADGDLTQRIEDRGTNEIGVLYRAMARMQGGLTQAVLSVRSGVEHMHESAGEIASGAAEMSRRAERQAAALQETAASMLRLADTVAATATHAETVNQRVGQGAQLARAGGKAVKNAVSGMAAISASAERIGEIVGVVESIAFQTNILALNAAVEAARAGAQGKGFAVVAAEVRSLAQRSAQAAQEIKTLIDTSRERVAAGARHVAQAGEMMEGIVQAVEGVTGEVREISLACAQQAADIAAVNAAVAQVDHDTQENAAMAEQTAAAAQTLEAQGQALREAVAVFRLQAPAAPKRSEPVQVGLDHHREVALLDLALDMGGR</sequence>
<proteinExistence type="inferred from homology"/>
<dbReference type="PROSITE" id="PS50885">
    <property type="entry name" value="HAMP"/>
    <property type="match status" value="1"/>
</dbReference>
<evidence type="ECO:0000256" key="12">
    <source>
        <dbReference type="SAM" id="Phobius"/>
    </source>
</evidence>
<keyword evidence="3" id="KW-0488">Methylation</keyword>
<evidence type="ECO:0000256" key="7">
    <source>
        <dbReference type="ARBA" id="ARBA00022989"/>
    </source>
</evidence>
<keyword evidence="4" id="KW-0145">Chemotaxis</keyword>
<evidence type="ECO:0000256" key="9">
    <source>
        <dbReference type="ARBA" id="ARBA00023224"/>
    </source>
</evidence>
<feature type="transmembrane region" description="Helical" evidence="12">
    <location>
        <begin position="188"/>
        <end position="207"/>
    </location>
</feature>
<keyword evidence="6 12" id="KW-0812">Transmembrane</keyword>
<evidence type="ECO:0000256" key="11">
    <source>
        <dbReference type="PROSITE-ProRule" id="PRU00284"/>
    </source>
</evidence>
<reference evidence="15 16" key="1">
    <citation type="submission" date="2016-04" db="EMBL/GenBank/DDBJ databases">
        <authorList>
            <consortium name="Pathogen Informatics"/>
        </authorList>
    </citation>
    <scope>NUCLEOTIDE SEQUENCE [LARGE SCALE GENOMIC DNA]</scope>
    <source>
        <strain evidence="15 16">H044680328</strain>
    </source>
</reference>
<dbReference type="Pfam" id="PF00672">
    <property type="entry name" value="HAMP"/>
    <property type="match status" value="1"/>
</dbReference>
<dbReference type="PANTHER" id="PTHR43531:SF14">
    <property type="entry name" value="METHYL-ACCEPTING CHEMOTAXIS PROTEIN I-RELATED"/>
    <property type="match status" value="1"/>
</dbReference>
<dbReference type="InterPro" id="IPR051310">
    <property type="entry name" value="MCP_chemotaxis"/>
</dbReference>
<keyword evidence="5" id="KW-0997">Cell inner membrane</keyword>
<dbReference type="PANTHER" id="PTHR43531">
    <property type="entry name" value="PROTEIN ICFG"/>
    <property type="match status" value="1"/>
</dbReference>
<keyword evidence="8 12" id="KW-0472">Membrane</keyword>
<dbReference type="InterPro" id="IPR003660">
    <property type="entry name" value="HAMP_dom"/>
</dbReference>
<dbReference type="AlphaFoldDB" id="A0A157KHN1"/>
<dbReference type="Pfam" id="PF02203">
    <property type="entry name" value="TarH"/>
    <property type="match status" value="1"/>
</dbReference>
<evidence type="ECO:0000256" key="3">
    <source>
        <dbReference type="ARBA" id="ARBA00022481"/>
    </source>
</evidence>
<keyword evidence="2" id="KW-1003">Cell membrane</keyword>
<evidence type="ECO:0000256" key="8">
    <source>
        <dbReference type="ARBA" id="ARBA00023136"/>
    </source>
</evidence>
<dbReference type="InterPro" id="IPR004089">
    <property type="entry name" value="MCPsignal_dom"/>
</dbReference>
<evidence type="ECO:0000256" key="10">
    <source>
        <dbReference type="ARBA" id="ARBA00029447"/>
    </source>
</evidence>